<dbReference type="SUPFAM" id="SSF51126">
    <property type="entry name" value="Pectin lyase-like"/>
    <property type="match status" value="1"/>
</dbReference>
<dbReference type="EMBL" id="CP042467">
    <property type="protein sequence ID" value="QED28995.1"/>
    <property type="molecule type" value="Genomic_DNA"/>
</dbReference>
<evidence type="ECO:0000313" key="3">
    <source>
        <dbReference type="Proteomes" id="UP000321595"/>
    </source>
</evidence>
<organism evidence="2 3">
    <name type="scientific">Microvenator marinus</name>
    <dbReference type="NCBI Taxonomy" id="2600177"/>
    <lineage>
        <taxon>Bacteria</taxon>
        <taxon>Deltaproteobacteria</taxon>
        <taxon>Bradymonadales</taxon>
        <taxon>Microvenatoraceae</taxon>
        <taxon>Microvenator</taxon>
    </lineage>
</organism>
<feature type="region of interest" description="Disordered" evidence="1">
    <location>
        <begin position="33"/>
        <end position="107"/>
    </location>
</feature>
<reference evidence="2 3" key="1">
    <citation type="submission" date="2019-08" db="EMBL/GenBank/DDBJ databases">
        <authorList>
            <person name="Liang Q."/>
        </authorList>
    </citation>
    <scope>NUCLEOTIDE SEQUENCE [LARGE SCALE GENOMIC DNA]</scope>
    <source>
        <strain evidence="2 3">V1718</strain>
    </source>
</reference>
<dbReference type="Proteomes" id="UP000321595">
    <property type="component" value="Chromosome"/>
</dbReference>
<evidence type="ECO:0008006" key="4">
    <source>
        <dbReference type="Google" id="ProtNLM"/>
    </source>
</evidence>
<sequence length="408" mass="45055">MSFLNNVHLKMVTIFVVLFVLCSCGEQDPPVLNSTPDMGVPDSPADTDLEDVPDLEDAPDLEDVPDFEDIPDLEPDADPEPEPEPEPTGPYVLWLAPDGSDSNAGSEDAPLLTLNRAHEILSNDQPDRDVIIMIKPGTYRGQKVVWTYTHPVHTIQFTRPTPDDERPIFDGCLSASDCPGGTWFQLRHSAGEETNLDFNYIRVRNYTTAISLNGDRNAEANSNGSNRIFGCYFERIGNVFNASAPTSTAAVRLVNSDDNLIRNNHFVDVVNLSSGGLIHAIYAAHMSDRNKIENNRFEGSTGDPVRLRDFSNDNTITGNRFTKVGVYAGYTDWYCDHDARTDCTKTTPECPSWQNQFRDNTLDGNWTCSPLGTFHYFQDDSTTGCSAPAGAVRLRTSGNTQTSTPCTL</sequence>
<protein>
    <recommendedName>
        <fullName evidence="4">Right handed beta helix domain-containing protein</fullName>
    </recommendedName>
</protein>
<dbReference type="KEGG" id="bbae:FRD01_17470"/>
<dbReference type="InterPro" id="IPR006626">
    <property type="entry name" value="PbH1"/>
</dbReference>
<dbReference type="InterPro" id="IPR011050">
    <property type="entry name" value="Pectin_lyase_fold/virulence"/>
</dbReference>
<proteinExistence type="predicted"/>
<evidence type="ECO:0000256" key="1">
    <source>
        <dbReference type="SAM" id="MobiDB-lite"/>
    </source>
</evidence>
<keyword evidence="3" id="KW-1185">Reference proteome</keyword>
<dbReference type="RefSeq" id="WP_146961914.1">
    <property type="nucleotide sequence ID" value="NZ_CP042467.1"/>
</dbReference>
<dbReference type="SMART" id="SM00710">
    <property type="entry name" value="PbH1"/>
    <property type="match status" value="4"/>
</dbReference>
<dbReference type="InterPro" id="IPR012334">
    <property type="entry name" value="Pectin_lyas_fold"/>
</dbReference>
<dbReference type="Gene3D" id="2.160.20.10">
    <property type="entry name" value="Single-stranded right-handed beta-helix, Pectin lyase-like"/>
    <property type="match status" value="1"/>
</dbReference>
<dbReference type="OrthoDB" id="242445at2"/>
<name>A0A5B8XTU9_9DELT</name>
<feature type="compositionally biased region" description="Acidic residues" evidence="1">
    <location>
        <begin position="45"/>
        <end position="85"/>
    </location>
</feature>
<dbReference type="AlphaFoldDB" id="A0A5B8XTU9"/>
<evidence type="ECO:0000313" key="2">
    <source>
        <dbReference type="EMBL" id="QED28995.1"/>
    </source>
</evidence>
<gene>
    <name evidence="2" type="ORF">FRD01_17470</name>
</gene>
<accession>A0A5B8XTU9</accession>